<proteinExistence type="predicted"/>
<accession>A0A6B1D8X8</accession>
<evidence type="ECO:0000256" key="1">
    <source>
        <dbReference type="ARBA" id="ARBA00004141"/>
    </source>
</evidence>
<feature type="transmembrane region" description="Helical" evidence="6">
    <location>
        <begin position="142"/>
        <end position="168"/>
    </location>
</feature>
<dbReference type="InterPro" id="IPR019109">
    <property type="entry name" value="MamF_MmsF"/>
</dbReference>
<organism evidence="7">
    <name type="scientific">Caldilineaceae bacterium SB0661_bin_32</name>
    <dbReference type="NCBI Taxonomy" id="2605255"/>
    <lineage>
        <taxon>Bacteria</taxon>
        <taxon>Bacillati</taxon>
        <taxon>Chloroflexota</taxon>
        <taxon>Caldilineae</taxon>
        <taxon>Caldilineales</taxon>
        <taxon>Caldilineaceae</taxon>
    </lineage>
</organism>
<name>A0A6B1D8X8_9CHLR</name>
<feature type="transmembrane region" description="Helical" evidence="6">
    <location>
        <begin position="174"/>
        <end position="201"/>
    </location>
</feature>
<evidence type="ECO:0000256" key="3">
    <source>
        <dbReference type="ARBA" id="ARBA00022989"/>
    </source>
</evidence>
<sequence length="224" mass="23974">MENNKDDQQDAVESSETGSDGNEEMNSEPSSSTSGAGSTGEREEPLPPTADGPDDGGHGEHPEPSPAEQFADSARTQAGEAASALRRGEFMHNAAVDVTADSDDRLIALLCYVTQVLIPLVMPAIVLLSASSKKRPFQRFHAVQSLALSITFIVFVLLLSVSLTIVAVVPVIGWLVTGLVVACLMPLLVLMGFMALAYYGYQAYQGKRFSIPGLTSFLQDQNWI</sequence>
<feature type="region of interest" description="Disordered" evidence="5">
    <location>
        <begin position="1"/>
        <end position="78"/>
    </location>
</feature>
<evidence type="ECO:0000256" key="5">
    <source>
        <dbReference type="SAM" id="MobiDB-lite"/>
    </source>
</evidence>
<dbReference type="AlphaFoldDB" id="A0A6B1D8X8"/>
<reference evidence="7" key="1">
    <citation type="submission" date="2019-09" db="EMBL/GenBank/DDBJ databases">
        <title>Characterisation of the sponge microbiome using genome-centric metagenomics.</title>
        <authorList>
            <person name="Engelberts J.P."/>
            <person name="Robbins S.J."/>
            <person name="De Goeij J.M."/>
            <person name="Aranda M."/>
            <person name="Bell S.C."/>
            <person name="Webster N.S."/>
        </authorList>
    </citation>
    <scope>NUCLEOTIDE SEQUENCE</scope>
    <source>
        <strain evidence="7">SB0661_bin_32</strain>
    </source>
</reference>
<feature type="compositionally biased region" description="Low complexity" evidence="5">
    <location>
        <begin position="27"/>
        <end position="36"/>
    </location>
</feature>
<evidence type="ECO:0000313" key="7">
    <source>
        <dbReference type="EMBL" id="MYC96421.1"/>
    </source>
</evidence>
<evidence type="ECO:0000256" key="6">
    <source>
        <dbReference type="SAM" id="Phobius"/>
    </source>
</evidence>
<evidence type="ECO:0000256" key="4">
    <source>
        <dbReference type="ARBA" id="ARBA00023136"/>
    </source>
</evidence>
<dbReference type="Pfam" id="PF09685">
    <property type="entry name" value="MamF_MmsF"/>
    <property type="match status" value="1"/>
</dbReference>
<feature type="compositionally biased region" description="Polar residues" evidence="5">
    <location>
        <begin position="11"/>
        <end position="20"/>
    </location>
</feature>
<keyword evidence="4 6" id="KW-0472">Membrane</keyword>
<comment type="subcellular location">
    <subcellularLocation>
        <location evidence="1">Membrane</location>
        <topology evidence="1">Multi-pass membrane protein</topology>
    </subcellularLocation>
</comment>
<feature type="transmembrane region" description="Helical" evidence="6">
    <location>
        <begin position="106"/>
        <end position="130"/>
    </location>
</feature>
<gene>
    <name evidence="7" type="ORF">F4X14_15770</name>
</gene>
<evidence type="ECO:0000256" key="2">
    <source>
        <dbReference type="ARBA" id="ARBA00022692"/>
    </source>
</evidence>
<comment type="caution">
    <text evidence="7">The sequence shown here is derived from an EMBL/GenBank/DDBJ whole genome shotgun (WGS) entry which is preliminary data.</text>
</comment>
<dbReference type="EMBL" id="VXMH01000081">
    <property type="protein sequence ID" value="MYC96421.1"/>
    <property type="molecule type" value="Genomic_DNA"/>
</dbReference>
<keyword evidence="2 6" id="KW-0812">Transmembrane</keyword>
<protein>
    <submittedName>
        <fullName evidence="7">DUF4870 domain-containing protein</fullName>
    </submittedName>
</protein>
<keyword evidence="3 6" id="KW-1133">Transmembrane helix</keyword>